<keyword evidence="2" id="KW-1133">Transmembrane helix</keyword>
<dbReference type="HOGENOM" id="CLU_2349394_0_0_1"/>
<keyword evidence="4" id="KW-1185">Reference proteome</keyword>
<organism evidence="3 4">
    <name type="scientific">Tetranychus urticae</name>
    <name type="common">Two-spotted spider mite</name>
    <dbReference type="NCBI Taxonomy" id="32264"/>
    <lineage>
        <taxon>Eukaryota</taxon>
        <taxon>Metazoa</taxon>
        <taxon>Ecdysozoa</taxon>
        <taxon>Arthropoda</taxon>
        <taxon>Chelicerata</taxon>
        <taxon>Arachnida</taxon>
        <taxon>Acari</taxon>
        <taxon>Acariformes</taxon>
        <taxon>Trombidiformes</taxon>
        <taxon>Prostigmata</taxon>
        <taxon>Eleutherengona</taxon>
        <taxon>Raphignathae</taxon>
        <taxon>Tetranychoidea</taxon>
        <taxon>Tetranychidae</taxon>
        <taxon>Tetranychus</taxon>
    </lineage>
</organism>
<feature type="transmembrane region" description="Helical" evidence="2">
    <location>
        <begin position="29"/>
        <end position="48"/>
    </location>
</feature>
<evidence type="ECO:0000313" key="4">
    <source>
        <dbReference type="Proteomes" id="UP000015104"/>
    </source>
</evidence>
<reference evidence="4" key="1">
    <citation type="submission" date="2011-08" db="EMBL/GenBank/DDBJ databases">
        <authorList>
            <person name="Rombauts S."/>
        </authorList>
    </citation>
    <scope>NUCLEOTIDE SEQUENCE</scope>
    <source>
        <strain evidence="4">London</strain>
    </source>
</reference>
<evidence type="ECO:0000256" key="1">
    <source>
        <dbReference type="SAM" id="MobiDB-lite"/>
    </source>
</evidence>
<name>T1K1U2_TETUR</name>
<evidence type="ECO:0000313" key="3">
    <source>
        <dbReference type="EnsemblMetazoa" id="tetur04g02650.1"/>
    </source>
</evidence>
<dbReference type="AlphaFoldDB" id="T1K1U2"/>
<dbReference type="EMBL" id="CAEY01001357">
    <property type="status" value="NOT_ANNOTATED_CDS"/>
    <property type="molecule type" value="Genomic_DNA"/>
</dbReference>
<feature type="region of interest" description="Disordered" evidence="1">
    <location>
        <begin position="1"/>
        <end position="20"/>
    </location>
</feature>
<dbReference type="EnsemblMetazoa" id="tetur04g02650.1">
    <property type="protein sequence ID" value="tetur04g02650.1"/>
    <property type="gene ID" value="tetur04g02650"/>
</dbReference>
<accession>T1K1U2</accession>
<evidence type="ECO:0000256" key="2">
    <source>
        <dbReference type="SAM" id="Phobius"/>
    </source>
</evidence>
<proteinExistence type="predicted"/>
<reference evidence="3" key="2">
    <citation type="submission" date="2015-06" db="UniProtKB">
        <authorList>
            <consortium name="EnsemblMetazoa"/>
        </authorList>
    </citation>
    <scope>IDENTIFICATION</scope>
</reference>
<dbReference type="Proteomes" id="UP000015104">
    <property type="component" value="Unassembled WGS sequence"/>
</dbReference>
<sequence>MESTLLSPANEVVKGGRTRRSTMEKAAEYPLIGVGIMVGLAVVANGIYRWRKTPEIVNSAWLQRYRVGSSAPIVIGALLSAMMETPEKRRARKERYS</sequence>
<keyword evidence="2" id="KW-0472">Membrane</keyword>
<protein>
    <submittedName>
        <fullName evidence="3">Uncharacterized protein</fullName>
    </submittedName>
</protein>
<keyword evidence="2" id="KW-0812">Transmembrane</keyword>